<dbReference type="Gene3D" id="1.20.120.1900">
    <property type="entry name" value="Gamma-tubulin complex, C-terminal domain"/>
    <property type="match status" value="1"/>
</dbReference>
<dbReference type="GO" id="GO:0000930">
    <property type="term" value="C:gamma-tubulin complex"/>
    <property type="evidence" value="ECO:0007669"/>
    <property type="project" value="TreeGrafter"/>
</dbReference>
<dbReference type="GO" id="GO:0000922">
    <property type="term" value="C:spindle pole"/>
    <property type="evidence" value="ECO:0007669"/>
    <property type="project" value="InterPro"/>
</dbReference>
<dbReference type="Pfam" id="PF17681">
    <property type="entry name" value="GCP_N_terminal"/>
    <property type="match status" value="1"/>
</dbReference>
<dbReference type="GO" id="GO:0005816">
    <property type="term" value="C:spindle pole body"/>
    <property type="evidence" value="ECO:0007669"/>
    <property type="project" value="UniProtKB-ARBA"/>
</dbReference>
<evidence type="ECO:0000256" key="3">
    <source>
        <dbReference type="ARBA" id="ARBA00022490"/>
    </source>
</evidence>
<dbReference type="InterPro" id="IPR042241">
    <property type="entry name" value="GCP_C_sf"/>
</dbReference>
<dbReference type="GO" id="GO:0051321">
    <property type="term" value="P:meiotic cell cycle"/>
    <property type="evidence" value="ECO:0007669"/>
    <property type="project" value="TreeGrafter"/>
</dbReference>
<dbReference type="GO" id="GO:0000278">
    <property type="term" value="P:mitotic cell cycle"/>
    <property type="evidence" value="ECO:0007669"/>
    <property type="project" value="TreeGrafter"/>
</dbReference>
<proteinExistence type="inferred from homology"/>
<dbReference type="InterPro" id="IPR007259">
    <property type="entry name" value="GCP"/>
</dbReference>
<dbReference type="GO" id="GO:0031122">
    <property type="term" value="P:cytoplasmic microtubule organization"/>
    <property type="evidence" value="ECO:0007669"/>
    <property type="project" value="TreeGrafter"/>
</dbReference>
<dbReference type="PANTHER" id="PTHR19302">
    <property type="entry name" value="GAMMA TUBULIN COMPLEX PROTEIN"/>
    <property type="match status" value="1"/>
</dbReference>
<reference evidence="11" key="1">
    <citation type="journal article" date="2018" name="Nat. Microbiol.">
        <title>Leveraging single-cell genomics to expand the fungal tree of life.</title>
        <authorList>
            <person name="Ahrendt S.R."/>
            <person name="Quandt C.A."/>
            <person name="Ciobanu D."/>
            <person name="Clum A."/>
            <person name="Salamov A."/>
            <person name="Andreopoulos B."/>
            <person name="Cheng J.F."/>
            <person name="Woyke T."/>
            <person name="Pelin A."/>
            <person name="Henrissat B."/>
            <person name="Reynolds N.K."/>
            <person name="Benny G.L."/>
            <person name="Smith M.E."/>
            <person name="James T.Y."/>
            <person name="Grigoriev I.V."/>
        </authorList>
    </citation>
    <scope>NUCLEOTIDE SEQUENCE [LARGE SCALE GENOMIC DNA]</scope>
    <source>
        <strain evidence="11">RSA 468</strain>
    </source>
</reference>
<feature type="compositionally biased region" description="Gly residues" evidence="7">
    <location>
        <begin position="227"/>
        <end position="244"/>
    </location>
</feature>
<dbReference type="EMBL" id="ML002684">
    <property type="protein sequence ID" value="RKP36278.1"/>
    <property type="molecule type" value="Genomic_DNA"/>
</dbReference>
<name>A0A4P9ZSV5_9FUNG</name>
<dbReference type="Proteomes" id="UP000268162">
    <property type="component" value="Unassembled WGS sequence"/>
</dbReference>
<dbReference type="Pfam" id="PF04130">
    <property type="entry name" value="GCP_C_terminal"/>
    <property type="match status" value="1"/>
</dbReference>
<keyword evidence="11" id="KW-1185">Reference proteome</keyword>
<dbReference type="GO" id="GO:0007020">
    <property type="term" value="P:microtubule nucleation"/>
    <property type="evidence" value="ECO:0007669"/>
    <property type="project" value="InterPro"/>
</dbReference>
<comment type="similarity">
    <text evidence="2 6">Belongs to the TUBGCP family.</text>
</comment>
<gene>
    <name evidence="10" type="ORF">BJ085DRAFT_28815</name>
</gene>
<accession>A0A4P9ZSV5</accession>
<dbReference type="AlphaFoldDB" id="A0A4P9ZSV5"/>
<feature type="region of interest" description="Disordered" evidence="7">
    <location>
        <begin position="603"/>
        <end position="634"/>
    </location>
</feature>
<feature type="compositionally biased region" description="Polar residues" evidence="7">
    <location>
        <begin position="622"/>
        <end position="631"/>
    </location>
</feature>
<evidence type="ECO:0000313" key="10">
    <source>
        <dbReference type="EMBL" id="RKP36278.1"/>
    </source>
</evidence>
<evidence type="ECO:0000256" key="7">
    <source>
        <dbReference type="SAM" id="MobiDB-lite"/>
    </source>
</evidence>
<dbReference type="STRING" id="215637.A0A4P9ZSV5"/>
<evidence type="ECO:0000256" key="5">
    <source>
        <dbReference type="ARBA" id="ARBA00023212"/>
    </source>
</evidence>
<evidence type="ECO:0000259" key="9">
    <source>
        <dbReference type="Pfam" id="PF17681"/>
    </source>
</evidence>
<feature type="domain" description="Gamma tubulin complex component protein N-terminal" evidence="9">
    <location>
        <begin position="2"/>
        <end position="293"/>
    </location>
</feature>
<dbReference type="InterPro" id="IPR041470">
    <property type="entry name" value="GCP_N"/>
</dbReference>
<organism evidence="10 11">
    <name type="scientific">Dimargaris cristalligena</name>
    <dbReference type="NCBI Taxonomy" id="215637"/>
    <lineage>
        <taxon>Eukaryota</taxon>
        <taxon>Fungi</taxon>
        <taxon>Fungi incertae sedis</taxon>
        <taxon>Zoopagomycota</taxon>
        <taxon>Kickxellomycotina</taxon>
        <taxon>Dimargaritomycetes</taxon>
        <taxon>Dimargaritales</taxon>
        <taxon>Dimargaritaceae</taxon>
        <taxon>Dimargaris</taxon>
    </lineage>
</organism>
<keyword evidence="4 6" id="KW-0493">Microtubule</keyword>
<dbReference type="InterPro" id="IPR040457">
    <property type="entry name" value="GCP_C"/>
</dbReference>
<protein>
    <recommendedName>
        <fullName evidence="6">Spindle pole body component</fullName>
    </recommendedName>
</protein>
<evidence type="ECO:0000256" key="4">
    <source>
        <dbReference type="ARBA" id="ARBA00022701"/>
    </source>
</evidence>
<keyword evidence="3 6" id="KW-0963">Cytoplasm</keyword>
<feature type="domain" description="Gamma tubulin complex component C-terminal" evidence="8">
    <location>
        <begin position="359"/>
        <end position="693"/>
    </location>
</feature>
<sequence length="729" mass="81198">MLHELLFALAGHPGEVFVKTKDRLQVSPHFPFLHPSETAALNEILQVANAYYELTEFCSHAPSNPPIAASTSDPATPSLYFTTLQRAVKEIVLQPYEGHIVDLEARILREEEYARSATPLTYIRSETEPYQVLFANTLALVGQVKSAYANAPDTPSPVPDYRGARLLDAIRSACNSGIPEVASAMRRIYHHCCRVFWNHTMAWMVYGTLVDPSQEFAVKLAAPGGIPGPTEVGGGGGGGGGGGTRETQSTDNQWRHRYCIDPSRLPRHIPDAVTQAILFVGKVVNMFQREGHTSGPTGTLAPYSVESQRHLGLLQGLVDQSVFLNDEVRCLPVFTEIRNDVTRWLWRDLRIGIHIQTALQDFRGFYLLGQGDFWGNLLEVLDKWSFQPAGGSEATPSLPQTKVTTFTHLRRDRELKSLLPHAAIGTELENNPTLALFALRVHSSNPGGPSTSSESTDPRHPLYFYHQHRLPLQLTYLIRWPLDLLLTYDSDLVGYQRIFVYLLVLRRVQARSHRVCAQICRYGRGLRSGAGHSGPSPVLSLIYQLRWLMLQWLDGLTAHFQTDIIDYAYRTFLRTVYAPNPTSSPTPGSDAEDTDIFGHTARRSACDSGSEMASPRSPRAAMTSSPTNPASLTHPDQFLDLNDFQILHRNFLNYIERGLLMRSRPLSDAIQGALEACESICGVCERWMSLRGQPTRRAPAGQKALQEFHAMSATETDIYKSLQGLQKVS</sequence>
<evidence type="ECO:0000256" key="6">
    <source>
        <dbReference type="RuleBase" id="RU363050"/>
    </source>
</evidence>
<evidence type="ECO:0000259" key="8">
    <source>
        <dbReference type="Pfam" id="PF04130"/>
    </source>
</evidence>
<dbReference type="PANTHER" id="PTHR19302:SF27">
    <property type="entry name" value="GAMMA-TUBULIN COMPLEX COMPONENT 4"/>
    <property type="match status" value="1"/>
</dbReference>
<dbReference type="GO" id="GO:0051011">
    <property type="term" value="F:microtubule minus-end binding"/>
    <property type="evidence" value="ECO:0007669"/>
    <property type="project" value="TreeGrafter"/>
</dbReference>
<dbReference type="GO" id="GO:0051225">
    <property type="term" value="P:spindle assembly"/>
    <property type="evidence" value="ECO:0007669"/>
    <property type="project" value="TreeGrafter"/>
</dbReference>
<dbReference type="GO" id="GO:0043015">
    <property type="term" value="F:gamma-tubulin binding"/>
    <property type="evidence" value="ECO:0007669"/>
    <property type="project" value="InterPro"/>
</dbReference>
<feature type="region of interest" description="Disordered" evidence="7">
    <location>
        <begin position="227"/>
        <end position="253"/>
    </location>
</feature>
<comment type="subcellular location">
    <subcellularLocation>
        <location evidence="1 6">Cytoplasm</location>
        <location evidence="1 6">Cytoskeleton</location>
        <location evidence="1 6">Microtubule organizing center</location>
    </subcellularLocation>
</comment>
<evidence type="ECO:0000256" key="2">
    <source>
        <dbReference type="ARBA" id="ARBA00010337"/>
    </source>
</evidence>
<evidence type="ECO:0000313" key="11">
    <source>
        <dbReference type="Proteomes" id="UP000268162"/>
    </source>
</evidence>
<dbReference type="GO" id="GO:0005874">
    <property type="term" value="C:microtubule"/>
    <property type="evidence" value="ECO:0007669"/>
    <property type="project" value="UniProtKB-KW"/>
</dbReference>
<keyword evidence="5 6" id="KW-0206">Cytoskeleton</keyword>
<evidence type="ECO:0000256" key="1">
    <source>
        <dbReference type="ARBA" id="ARBA00004267"/>
    </source>
</evidence>